<organism evidence="1 2">
    <name type="scientific">Lentzea aerocolonigenes</name>
    <name type="common">Lechevalieria aerocolonigenes</name>
    <name type="synonym">Saccharothrix aerocolonigenes</name>
    <dbReference type="NCBI Taxonomy" id="68170"/>
    <lineage>
        <taxon>Bacteria</taxon>
        <taxon>Bacillati</taxon>
        <taxon>Actinomycetota</taxon>
        <taxon>Actinomycetes</taxon>
        <taxon>Pseudonocardiales</taxon>
        <taxon>Pseudonocardiaceae</taxon>
        <taxon>Lentzea</taxon>
    </lineage>
</organism>
<comment type="caution">
    <text evidence="1">The sequence shown here is derived from an EMBL/GenBank/DDBJ whole genome shotgun (WGS) entry which is preliminary data.</text>
</comment>
<reference evidence="1 2" key="1">
    <citation type="submission" date="2015-02" db="EMBL/GenBank/DDBJ databases">
        <authorList>
            <person name="Ju K.-S."/>
            <person name="Doroghazi J.R."/>
            <person name="Metcalf W."/>
        </authorList>
    </citation>
    <scope>NUCLEOTIDE SEQUENCE [LARGE SCALE GENOMIC DNA]</scope>
    <source>
        <strain evidence="1 2">NRRL B-16140</strain>
    </source>
</reference>
<protein>
    <submittedName>
        <fullName evidence="1">Uncharacterized protein</fullName>
    </submittedName>
</protein>
<sequence>MSVDLWATMRAPISLMDLVVGARETTGLLLGVDDPPVIEVLVDRQWSGDELVHPGRRLAASELRSEVVGEHPGEVDTSARRWFRFAISTGDGASAVAFDHVDPSFRPDRTCAGVVIATALALTCAVRGGGEFVDINIFMLEPPESDPERVIELTRLPDTGQDFIRRCERYMRQFANQNGWPPDVSSAS</sequence>
<dbReference type="OrthoDB" id="3688503at2"/>
<proteinExistence type="predicted"/>
<dbReference type="Proteomes" id="UP000033393">
    <property type="component" value="Unassembled WGS sequence"/>
</dbReference>
<dbReference type="RefSeq" id="WP_045316032.1">
    <property type="nucleotide sequence ID" value="NZ_JYJG01000316.1"/>
</dbReference>
<keyword evidence="2" id="KW-1185">Reference proteome</keyword>
<gene>
    <name evidence="1" type="ORF">UK23_35015</name>
</gene>
<dbReference type="EMBL" id="JYJG01000316">
    <property type="protein sequence ID" value="KJK42986.1"/>
    <property type="molecule type" value="Genomic_DNA"/>
</dbReference>
<evidence type="ECO:0000313" key="1">
    <source>
        <dbReference type="EMBL" id="KJK42986.1"/>
    </source>
</evidence>
<name>A0A0F0GK93_LENAE</name>
<dbReference type="PATRIC" id="fig|68170.10.peg.9140"/>
<dbReference type="AlphaFoldDB" id="A0A0F0GK93"/>
<evidence type="ECO:0000313" key="2">
    <source>
        <dbReference type="Proteomes" id="UP000033393"/>
    </source>
</evidence>
<accession>A0A0F0GK93</accession>